<dbReference type="EMBL" id="FNVE01000001">
    <property type="protein sequence ID" value="SEF63136.1"/>
    <property type="molecule type" value="Genomic_DNA"/>
</dbReference>
<keyword evidence="2" id="KW-1185">Reference proteome</keyword>
<dbReference type="Proteomes" id="UP000243518">
    <property type="component" value="Unassembled WGS sequence"/>
</dbReference>
<sequence length="52" mass="5532">MIEDDDEGFDPLEAGSAVLPPTLGEGCLTRFDPDRLNENMGTDFGAACELDA</sequence>
<protein>
    <submittedName>
        <fullName evidence="1">Uncharacterized protein</fullName>
    </submittedName>
</protein>
<proteinExistence type="predicted"/>
<accession>A0AAQ1JNX3</accession>
<reference evidence="1 2" key="1">
    <citation type="submission" date="2016-10" db="EMBL/GenBank/DDBJ databases">
        <authorList>
            <person name="Varghese N."/>
            <person name="Submissions S."/>
        </authorList>
    </citation>
    <scope>NUCLEOTIDE SEQUENCE [LARGE SCALE GENOMIC DNA]</scope>
    <source>
        <strain evidence="1 2">CECT 8317</strain>
    </source>
</reference>
<organism evidence="1 2">
    <name type="scientific">Halopseudomonas aestusnigri</name>
    <dbReference type="NCBI Taxonomy" id="857252"/>
    <lineage>
        <taxon>Bacteria</taxon>
        <taxon>Pseudomonadati</taxon>
        <taxon>Pseudomonadota</taxon>
        <taxon>Gammaproteobacteria</taxon>
        <taxon>Pseudomonadales</taxon>
        <taxon>Pseudomonadaceae</taxon>
        <taxon>Halopseudomonas</taxon>
    </lineage>
</organism>
<gene>
    <name evidence="1" type="ORF">SAMN05216586_101545</name>
</gene>
<dbReference type="AlphaFoldDB" id="A0AAQ1JNX3"/>
<name>A0AAQ1JNX3_9GAMM</name>
<evidence type="ECO:0000313" key="2">
    <source>
        <dbReference type="Proteomes" id="UP000243518"/>
    </source>
</evidence>
<dbReference type="RefSeq" id="WP_160003127.1">
    <property type="nucleotide sequence ID" value="NZ_FNVE01000001.1"/>
</dbReference>
<evidence type="ECO:0000313" key="1">
    <source>
        <dbReference type="EMBL" id="SEF63136.1"/>
    </source>
</evidence>
<comment type="caution">
    <text evidence="1">The sequence shown here is derived from an EMBL/GenBank/DDBJ whole genome shotgun (WGS) entry which is preliminary data.</text>
</comment>